<dbReference type="Gene3D" id="3.40.50.620">
    <property type="entry name" value="HUPs"/>
    <property type="match status" value="1"/>
</dbReference>
<keyword evidence="7 11" id="KW-0547">Nucleotide-binding</keyword>
<dbReference type="EMBL" id="SJPN01000005">
    <property type="protein sequence ID" value="TWU00902.1"/>
    <property type="molecule type" value="Genomic_DNA"/>
</dbReference>
<keyword evidence="14" id="KW-1185">Reference proteome</keyword>
<evidence type="ECO:0000256" key="7">
    <source>
        <dbReference type="ARBA" id="ARBA00022741"/>
    </source>
</evidence>
<evidence type="ECO:0000313" key="13">
    <source>
        <dbReference type="EMBL" id="TWU00902.1"/>
    </source>
</evidence>
<protein>
    <recommendedName>
        <fullName evidence="11">Probable nicotinate-nucleotide adenylyltransferase</fullName>
        <ecNumber evidence="11">2.7.7.18</ecNumber>
    </recommendedName>
    <alternativeName>
        <fullName evidence="11">Deamido-NAD(+) diphosphorylase</fullName>
    </alternativeName>
    <alternativeName>
        <fullName evidence="11">Deamido-NAD(+) pyrophosphorylase</fullName>
    </alternativeName>
    <alternativeName>
        <fullName evidence="11">Nicotinate mononucleotide adenylyltransferase</fullName>
        <shortName evidence="11">NaMN adenylyltransferase</shortName>
    </alternativeName>
</protein>
<evidence type="ECO:0000256" key="11">
    <source>
        <dbReference type="HAMAP-Rule" id="MF_00244"/>
    </source>
</evidence>
<keyword evidence="9 11" id="KW-0520">NAD</keyword>
<name>A0A5C6APF4_9BACT</name>
<dbReference type="SUPFAM" id="SSF52374">
    <property type="entry name" value="Nucleotidylyl transferase"/>
    <property type="match status" value="1"/>
</dbReference>
<dbReference type="UniPathway" id="UPA00253">
    <property type="reaction ID" value="UER00332"/>
</dbReference>
<dbReference type="PANTHER" id="PTHR39321">
    <property type="entry name" value="NICOTINATE-NUCLEOTIDE ADENYLYLTRANSFERASE-RELATED"/>
    <property type="match status" value="1"/>
</dbReference>
<dbReference type="CDD" id="cd02165">
    <property type="entry name" value="NMNAT"/>
    <property type="match status" value="1"/>
</dbReference>
<evidence type="ECO:0000256" key="5">
    <source>
        <dbReference type="ARBA" id="ARBA00022679"/>
    </source>
</evidence>
<dbReference type="RefSeq" id="WP_146521445.1">
    <property type="nucleotide sequence ID" value="NZ_CP151726.1"/>
</dbReference>
<keyword evidence="6 11" id="KW-0548">Nucleotidyltransferase</keyword>
<feature type="domain" description="Cytidyltransferase-like" evidence="12">
    <location>
        <begin position="8"/>
        <end position="178"/>
    </location>
</feature>
<dbReference type="OrthoDB" id="5295945at2"/>
<dbReference type="EC" id="2.7.7.18" evidence="11"/>
<dbReference type="InterPro" id="IPR014729">
    <property type="entry name" value="Rossmann-like_a/b/a_fold"/>
</dbReference>
<sequence length="207" mass="23540">MRRKRIGIFGGSFDPVHLGHLWIAETAMERLQLDALHWIPVAQSPLKARNPLASDQQRLEMLALAVSGRDGWVVDDREIRREGVSYTVDTVEQLQAEMPDTDWYLIIGSDSLASMERWHEPEKLLRQVTLAVVQRGGQPEIEFSVLDGLVDAARVEEFRQSVIKMPVIEISSSEIRERVGQGSSIRFRVPRPVETYIEANDLYPPLP</sequence>
<dbReference type="Proteomes" id="UP000320176">
    <property type="component" value="Unassembled WGS sequence"/>
</dbReference>
<dbReference type="AlphaFoldDB" id="A0A5C6APF4"/>
<gene>
    <name evidence="11 13" type="primary">nadD</name>
    <name evidence="13" type="ORF">Pla52n_42710</name>
</gene>
<evidence type="ECO:0000256" key="6">
    <source>
        <dbReference type="ARBA" id="ARBA00022695"/>
    </source>
</evidence>
<evidence type="ECO:0000256" key="1">
    <source>
        <dbReference type="ARBA" id="ARBA00002324"/>
    </source>
</evidence>
<comment type="caution">
    <text evidence="13">The sequence shown here is derived from an EMBL/GenBank/DDBJ whole genome shotgun (WGS) entry which is preliminary data.</text>
</comment>
<organism evidence="13 14">
    <name type="scientific">Stieleria varia</name>
    <dbReference type="NCBI Taxonomy" id="2528005"/>
    <lineage>
        <taxon>Bacteria</taxon>
        <taxon>Pseudomonadati</taxon>
        <taxon>Planctomycetota</taxon>
        <taxon>Planctomycetia</taxon>
        <taxon>Pirellulales</taxon>
        <taxon>Pirellulaceae</taxon>
        <taxon>Stieleria</taxon>
    </lineage>
</organism>
<proteinExistence type="inferred from homology"/>
<evidence type="ECO:0000256" key="10">
    <source>
        <dbReference type="ARBA" id="ARBA00048721"/>
    </source>
</evidence>
<dbReference type="HAMAP" id="MF_00244">
    <property type="entry name" value="NaMN_adenylyltr"/>
    <property type="match status" value="1"/>
</dbReference>
<comment type="catalytic activity">
    <reaction evidence="10 11">
        <text>nicotinate beta-D-ribonucleotide + ATP + H(+) = deamido-NAD(+) + diphosphate</text>
        <dbReference type="Rhea" id="RHEA:22860"/>
        <dbReference type="ChEBI" id="CHEBI:15378"/>
        <dbReference type="ChEBI" id="CHEBI:30616"/>
        <dbReference type="ChEBI" id="CHEBI:33019"/>
        <dbReference type="ChEBI" id="CHEBI:57502"/>
        <dbReference type="ChEBI" id="CHEBI:58437"/>
        <dbReference type="EC" id="2.7.7.18"/>
    </reaction>
</comment>
<comment type="pathway">
    <text evidence="2 11">Cofactor biosynthesis; NAD(+) biosynthesis; deamido-NAD(+) from nicotinate D-ribonucleotide: step 1/1.</text>
</comment>
<dbReference type="PANTHER" id="PTHR39321:SF3">
    <property type="entry name" value="PHOSPHOPANTETHEINE ADENYLYLTRANSFERASE"/>
    <property type="match status" value="1"/>
</dbReference>
<evidence type="ECO:0000256" key="2">
    <source>
        <dbReference type="ARBA" id="ARBA00005019"/>
    </source>
</evidence>
<accession>A0A5C6APF4</accession>
<keyword evidence="8 11" id="KW-0067">ATP-binding</keyword>
<evidence type="ECO:0000313" key="14">
    <source>
        <dbReference type="Proteomes" id="UP000320176"/>
    </source>
</evidence>
<dbReference type="GO" id="GO:0004515">
    <property type="term" value="F:nicotinate-nucleotide adenylyltransferase activity"/>
    <property type="evidence" value="ECO:0007669"/>
    <property type="project" value="UniProtKB-UniRule"/>
</dbReference>
<comment type="similarity">
    <text evidence="3 11">Belongs to the NadD family.</text>
</comment>
<dbReference type="NCBIfam" id="TIGR00482">
    <property type="entry name" value="nicotinate (nicotinamide) nucleotide adenylyltransferase"/>
    <property type="match status" value="1"/>
</dbReference>
<evidence type="ECO:0000259" key="12">
    <source>
        <dbReference type="Pfam" id="PF01467"/>
    </source>
</evidence>
<keyword evidence="5 11" id="KW-0808">Transferase</keyword>
<dbReference type="GO" id="GO:0005524">
    <property type="term" value="F:ATP binding"/>
    <property type="evidence" value="ECO:0007669"/>
    <property type="project" value="UniProtKB-KW"/>
</dbReference>
<dbReference type="GO" id="GO:0009435">
    <property type="term" value="P:NAD+ biosynthetic process"/>
    <property type="evidence" value="ECO:0007669"/>
    <property type="project" value="UniProtKB-UniRule"/>
</dbReference>
<dbReference type="NCBIfam" id="NF000840">
    <property type="entry name" value="PRK00071.1-3"/>
    <property type="match status" value="1"/>
</dbReference>
<evidence type="ECO:0000256" key="8">
    <source>
        <dbReference type="ARBA" id="ARBA00022840"/>
    </source>
</evidence>
<evidence type="ECO:0000256" key="3">
    <source>
        <dbReference type="ARBA" id="ARBA00009014"/>
    </source>
</evidence>
<keyword evidence="4 11" id="KW-0662">Pyridine nucleotide biosynthesis</keyword>
<evidence type="ECO:0000256" key="4">
    <source>
        <dbReference type="ARBA" id="ARBA00022642"/>
    </source>
</evidence>
<evidence type="ECO:0000256" key="9">
    <source>
        <dbReference type="ARBA" id="ARBA00023027"/>
    </source>
</evidence>
<dbReference type="InterPro" id="IPR005248">
    <property type="entry name" value="NadD/NMNAT"/>
</dbReference>
<comment type="function">
    <text evidence="1 11">Catalyzes the reversible adenylation of nicotinate mononucleotide (NaMN) to nicotinic acid adenine dinucleotide (NaAD).</text>
</comment>
<dbReference type="InterPro" id="IPR004821">
    <property type="entry name" value="Cyt_trans-like"/>
</dbReference>
<dbReference type="Pfam" id="PF01467">
    <property type="entry name" value="CTP_transf_like"/>
    <property type="match status" value="1"/>
</dbReference>
<reference evidence="13 14" key="1">
    <citation type="submission" date="2019-02" db="EMBL/GenBank/DDBJ databases">
        <title>Deep-cultivation of Planctomycetes and their phenomic and genomic characterization uncovers novel biology.</title>
        <authorList>
            <person name="Wiegand S."/>
            <person name="Jogler M."/>
            <person name="Boedeker C."/>
            <person name="Pinto D."/>
            <person name="Vollmers J."/>
            <person name="Rivas-Marin E."/>
            <person name="Kohn T."/>
            <person name="Peeters S.H."/>
            <person name="Heuer A."/>
            <person name="Rast P."/>
            <person name="Oberbeckmann S."/>
            <person name="Bunk B."/>
            <person name="Jeske O."/>
            <person name="Meyerdierks A."/>
            <person name="Storesund J.E."/>
            <person name="Kallscheuer N."/>
            <person name="Luecker S."/>
            <person name="Lage O.M."/>
            <person name="Pohl T."/>
            <person name="Merkel B.J."/>
            <person name="Hornburger P."/>
            <person name="Mueller R.-W."/>
            <person name="Bruemmer F."/>
            <person name="Labrenz M."/>
            <person name="Spormann A.M."/>
            <person name="Op Den Camp H."/>
            <person name="Overmann J."/>
            <person name="Amann R."/>
            <person name="Jetten M.S.M."/>
            <person name="Mascher T."/>
            <person name="Medema M.H."/>
            <person name="Devos D.P."/>
            <person name="Kaster A.-K."/>
            <person name="Ovreas L."/>
            <person name="Rohde M."/>
            <person name="Galperin M.Y."/>
            <person name="Jogler C."/>
        </authorList>
    </citation>
    <scope>NUCLEOTIDE SEQUENCE [LARGE SCALE GENOMIC DNA]</scope>
    <source>
        <strain evidence="13 14">Pla52n</strain>
    </source>
</reference>
<dbReference type="NCBIfam" id="TIGR00125">
    <property type="entry name" value="cyt_tran_rel"/>
    <property type="match status" value="1"/>
</dbReference>